<accession>A0A9I9E9U4</accession>
<name>A0A9I9E9U4_CUCME</name>
<proteinExistence type="predicted"/>
<organism evidence="1">
    <name type="scientific">Cucumis melo</name>
    <name type="common">Muskmelon</name>
    <dbReference type="NCBI Taxonomy" id="3656"/>
    <lineage>
        <taxon>Eukaryota</taxon>
        <taxon>Viridiplantae</taxon>
        <taxon>Streptophyta</taxon>
        <taxon>Embryophyta</taxon>
        <taxon>Tracheophyta</taxon>
        <taxon>Spermatophyta</taxon>
        <taxon>Magnoliopsida</taxon>
        <taxon>eudicotyledons</taxon>
        <taxon>Gunneridae</taxon>
        <taxon>Pentapetalae</taxon>
        <taxon>rosids</taxon>
        <taxon>fabids</taxon>
        <taxon>Cucurbitales</taxon>
        <taxon>Cucurbitaceae</taxon>
        <taxon>Benincaseae</taxon>
        <taxon>Cucumis</taxon>
    </lineage>
</organism>
<dbReference type="EnsemblPlants" id="MELO3C030844.2.1">
    <property type="protein sequence ID" value="MELO3C030844.2.1"/>
    <property type="gene ID" value="MELO3C030844.2"/>
</dbReference>
<evidence type="ECO:0000313" key="1">
    <source>
        <dbReference type="EnsemblPlants" id="MELO3C030844.2.1"/>
    </source>
</evidence>
<sequence length="102" mass="12060">MEEVYSRIEREAETRLRKWGRNVSPNLGGDEIGLRKLGFLNIGPKRDFLHQFPPFYRNAAHSSPVYTIEAFFIAALSNRRRMKYIKEKEEGREKKWEGKKST</sequence>
<dbReference type="Gramene" id="MELO3C030844.2.1">
    <property type="protein sequence ID" value="MELO3C030844.2.1"/>
    <property type="gene ID" value="MELO3C030844.2"/>
</dbReference>
<dbReference type="AlphaFoldDB" id="A0A9I9E9U4"/>
<protein>
    <submittedName>
        <fullName evidence="1">Uncharacterized protein</fullName>
    </submittedName>
</protein>
<reference evidence="1" key="1">
    <citation type="submission" date="2023-03" db="UniProtKB">
        <authorList>
            <consortium name="EnsemblPlants"/>
        </authorList>
    </citation>
    <scope>IDENTIFICATION</scope>
</reference>